<sequence>MHIHTSNGAIVGVRPVRNGDFFVFEIQDGVAFPVPAVGFLQLHNVMWSAIGMGGLLDSVGKSDGPREGKDGTGGGGEKGRTAKRRKNGGSALDPAKRCSGSGKGKGPAAPIPASSTQ</sequence>
<evidence type="ECO:0000313" key="2">
    <source>
        <dbReference type="EMBL" id="RPB25480.1"/>
    </source>
</evidence>
<proteinExistence type="predicted"/>
<evidence type="ECO:0000256" key="1">
    <source>
        <dbReference type="SAM" id="MobiDB-lite"/>
    </source>
</evidence>
<feature type="region of interest" description="Disordered" evidence="1">
    <location>
        <begin position="57"/>
        <end position="117"/>
    </location>
</feature>
<dbReference type="InParanoid" id="A0A3N4LRN5"/>
<protein>
    <submittedName>
        <fullName evidence="2">Uncharacterized protein</fullName>
    </submittedName>
</protein>
<reference evidence="2 3" key="1">
    <citation type="journal article" date="2018" name="Nat. Ecol. Evol.">
        <title>Pezizomycetes genomes reveal the molecular basis of ectomycorrhizal truffle lifestyle.</title>
        <authorList>
            <person name="Murat C."/>
            <person name="Payen T."/>
            <person name="Noel B."/>
            <person name="Kuo A."/>
            <person name="Morin E."/>
            <person name="Chen J."/>
            <person name="Kohler A."/>
            <person name="Krizsan K."/>
            <person name="Balestrini R."/>
            <person name="Da Silva C."/>
            <person name="Montanini B."/>
            <person name="Hainaut M."/>
            <person name="Levati E."/>
            <person name="Barry K.W."/>
            <person name="Belfiori B."/>
            <person name="Cichocki N."/>
            <person name="Clum A."/>
            <person name="Dockter R.B."/>
            <person name="Fauchery L."/>
            <person name="Guy J."/>
            <person name="Iotti M."/>
            <person name="Le Tacon F."/>
            <person name="Lindquist E.A."/>
            <person name="Lipzen A."/>
            <person name="Malagnac F."/>
            <person name="Mello A."/>
            <person name="Molinier V."/>
            <person name="Miyauchi S."/>
            <person name="Poulain J."/>
            <person name="Riccioni C."/>
            <person name="Rubini A."/>
            <person name="Sitrit Y."/>
            <person name="Splivallo R."/>
            <person name="Traeger S."/>
            <person name="Wang M."/>
            <person name="Zifcakova L."/>
            <person name="Wipf D."/>
            <person name="Zambonelli A."/>
            <person name="Paolocci F."/>
            <person name="Nowrousian M."/>
            <person name="Ottonello S."/>
            <person name="Baldrian P."/>
            <person name="Spatafora J.W."/>
            <person name="Henrissat B."/>
            <person name="Nagy L.G."/>
            <person name="Aury J.M."/>
            <person name="Wincker P."/>
            <person name="Grigoriev I.V."/>
            <person name="Bonfante P."/>
            <person name="Martin F.M."/>
        </authorList>
    </citation>
    <scope>NUCLEOTIDE SEQUENCE [LARGE SCALE GENOMIC DNA]</scope>
    <source>
        <strain evidence="2 3">ATCC MYA-4762</strain>
    </source>
</reference>
<dbReference type="Proteomes" id="UP000267821">
    <property type="component" value="Unassembled WGS sequence"/>
</dbReference>
<name>A0A3N4LRN5_9PEZI</name>
<accession>A0A3N4LRN5</accession>
<evidence type="ECO:0000313" key="3">
    <source>
        <dbReference type="Proteomes" id="UP000267821"/>
    </source>
</evidence>
<organism evidence="2 3">
    <name type="scientific">Terfezia boudieri ATCC MYA-4762</name>
    <dbReference type="NCBI Taxonomy" id="1051890"/>
    <lineage>
        <taxon>Eukaryota</taxon>
        <taxon>Fungi</taxon>
        <taxon>Dikarya</taxon>
        <taxon>Ascomycota</taxon>
        <taxon>Pezizomycotina</taxon>
        <taxon>Pezizomycetes</taxon>
        <taxon>Pezizales</taxon>
        <taxon>Pezizaceae</taxon>
        <taxon>Terfezia</taxon>
    </lineage>
</organism>
<gene>
    <name evidence="2" type="ORF">L211DRAFT_83970</name>
</gene>
<dbReference type="AlphaFoldDB" id="A0A3N4LRN5"/>
<keyword evidence="3" id="KW-1185">Reference proteome</keyword>
<dbReference type="EMBL" id="ML121537">
    <property type="protein sequence ID" value="RPB25480.1"/>
    <property type="molecule type" value="Genomic_DNA"/>
</dbReference>